<protein>
    <submittedName>
        <fullName evidence="1">Uncharacterized protein</fullName>
    </submittedName>
</protein>
<keyword evidence="2" id="KW-1185">Reference proteome</keyword>
<gene>
    <name evidence="1" type="ORF">GRI69_12075</name>
</gene>
<dbReference type="AlphaFoldDB" id="A0A844XTS8"/>
<dbReference type="EMBL" id="WTYC01000006">
    <property type="protein sequence ID" value="MXO48996.1"/>
    <property type="molecule type" value="Genomic_DNA"/>
</dbReference>
<proteinExistence type="predicted"/>
<evidence type="ECO:0000313" key="2">
    <source>
        <dbReference type="Proteomes" id="UP000448199"/>
    </source>
</evidence>
<name>A0A844XTS8_9SPHN</name>
<dbReference type="Pfam" id="PF19459">
    <property type="entry name" value="DUF5996"/>
    <property type="match status" value="1"/>
</dbReference>
<dbReference type="Proteomes" id="UP000448199">
    <property type="component" value="Unassembled WGS sequence"/>
</dbReference>
<organism evidence="1 2">
    <name type="scientific">Qipengyuania vulgaris</name>
    <dbReference type="NCBI Taxonomy" id="291985"/>
    <lineage>
        <taxon>Bacteria</taxon>
        <taxon>Pseudomonadati</taxon>
        <taxon>Pseudomonadota</taxon>
        <taxon>Alphaproteobacteria</taxon>
        <taxon>Sphingomonadales</taxon>
        <taxon>Erythrobacteraceae</taxon>
        <taxon>Qipengyuania</taxon>
    </lineage>
</organism>
<evidence type="ECO:0000313" key="1">
    <source>
        <dbReference type="EMBL" id="MXO48996.1"/>
    </source>
</evidence>
<comment type="caution">
    <text evidence="1">The sequence shown here is derived from an EMBL/GenBank/DDBJ whole genome shotgun (WGS) entry which is preliminary data.</text>
</comment>
<accession>A0A844XTS8</accession>
<dbReference type="RefSeq" id="WP_160728529.1">
    <property type="nucleotide sequence ID" value="NZ_WTYC01000006.1"/>
</dbReference>
<dbReference type="InterPro" id="IPR046038">
    <property type="entry name" value="DUF5996"/>
</dbReference>
<reference evidence="1 2" key="1">
    <citation type="submission" date="2019-12" db="EMBL/GenBank/DDBJ databases">
        <title>Genomic-based taxomic classification of the family Erythrobacteraceae.</title>
        <authorList>
            <person name="Xu L."/>
        </authorList>
    </citation>
    <scope>NUCLEOTIDE SEQUENCE [LARGE SCALE GENOMIC DNA]</scope>
    <source>
        <strain evidence="1 2">DSM 17792</strain>
    </source>
</reference>
<sequence>MTERWPKLDYEADRPVIESLHAYLQVVGKLPTRALPWCNHSWHLALRVVPRGFRSYPVLTASGEAEVLFDCLSSKVTVKTSSGFVDGFDVTGQSVAHFFGQLSSLLARADVGASVGGSPNEVETAVPFREDKGERTWDPAVLARIHRALSDANRVFERFRTGFVGKSSPSHLFWGSLDLAVTRFSGREAPLHPGGFPNLPDAVTREAYSHEVASAGFWFGGGGVDQAAFYAYGYPTPDGLADITVEPAGSYWQGELGEFVLPYEQVRTSTDPEQELMAFLKSTYAAVADCGDWPRTSLEVPLGAFGKPYDVEARRKG</sequence>
<dbReference type="OrthoDB" id="9800945at2"/>